<evidence type="ECO:0000256" key="4">
    <source>
        <dbReference type="ARBA" id="ARBA00022679"/>
    </source>
</evidence>
<keyword evidence="7" id="KW-0067">ATP-binding</keyword>
<evidence type="ECO:0000256" key="3">
    <source>
        <dbReference type="ARBA" id="ARBA00022553"/>
    </source>
</evidence>
<organism evidence="10 11">
    <name type="scientific">Silvanigrella paludirubra</name>
    <dbReference type="NCBI Taxonomy" id="2499159"/>
    <lineage>
        <taxon>Bacteria</taxon>
        <taxon>Pseudomonadati</taxon>
        <taxon>Bdellovibrionota</taxon>
        <taxon>Oligoflexia</taxon>
        <taxon>Silvanigrellales</taxon>
        <taxon>Silvanigrellaceae</taxon>
        <taxon>Silvanigrella</taxon>
    </lineage>
</organism>
<dbReference type="Gene3D" id="3.30.565.10">
    <property type="entry name" value="Histidine kinase-like ATPase, C-terminal domain"/>
    <property type="match status" value="1"/>
</dbReference>
<dbReference type="AlphaFoldDB" id="A0A6N6W0B8"/>
<dbReference type="RefSeq" id="WP_153418154.1">
    <property type="nucleotide sequence ID" value="NZ_WFLM01000001.1"/>
</dbReference>
<evidence type="ECO:0000313" key="11">
    <source>
        <dbReference type="Proteomes" id="UP000437748"/>
    </source>
</evidence>
<dbReference type="PANTHER" id="PTHR43065">
    <property type="entry name" value="SENSOR HISTIDINE KINASE"/>
    <property type="match status" value="1"/>
</dbReference>
<keyword evidence="11" id="KW-1185">Reference proteome</keyword>
<reference evidence="10 11" key="1">
    <citation type="submission" date="2019-10" db="EMBL/GenBank/DDBJ databases">
        <title>New species of Slilvanegrellaceae.</title>
        <authorList>
            <person name="Pitt A."/>
            <person name="Hahn M.W."/>
        </authorList>
    </citation>
    <scope>NUCLEOTIDE SEQUENCE [LARGE SCALE GENOMIC DNA]</scope>
    <source>
        <strain evidence="10 11">SP-Ram-0.45-NSY-1</strain>
    </source>
</reference>
<dbReference type="Proteomes" id="UP000437748">
    <property type="component" value="Unassembled WGS sequence"/>
</dbReference>
<dbReference type="PROSITE" id="PS50109">
    <property type="entry name" value="HIS_KIN"/>
    <property type="match status" value="1"/>
</dbReference>
<feature type="domain" description="Histidine kinase" evidence="9">
    <location>
        <begin position="256"/>
        <end position="476"/>
    </location>
</feature>
<dbReference type="SUPFAM" id="SSF55874">
    <property type="entry name" value="ATPase domain of HSP90 chaperone/DNA topoisomerase II/histidine kinase"/>
    <property type="match status" value="1"/>
</dbReference>
<evidence type="ECO:0000256" key="5">
    <source>
        <dbReference type="ARBA" id="ARBA00022741"/>
    </source>
</evidence>
<gene>
    <name evidence="10" type="ORF">GCL60_01580</name>
</gene>
<dbReference type="Pfam" id="PF02518">
    <property type="entry name" value="HATPase_c"/>
    <property type="match status" value="1"/>
</dbReference>
<dbReference type="Gene3D" id="1.10.287.130">
    <property type="match status" value="1"/>
</dbReference>
<sequence>MDFKFFFDHSKDALFLIDRSGKINSSNLVSQKHHLTEGKDLFSLLVPSERDKVTEIVHNLIDKNSNETVLIELSCFPEMLSRSRWKITFIPELNQTAFCCEELSQYSPEDFLLHTGLMKIIFDNDPNLIAIINRVGQYLFANKAIYEFANIQTPHNIEVLNRMLEDKELWLPGSEETSEASELKISEIELTTDPAGNATWFENIKVPIKMTFGEEVTLIISKNVTNWKMSEKRLVDHQQALFHSNRLSYLGEMAGQIAHEINNPLTIILGNSQIMKKSIKGEVSEENEMLLKSIQKIEFMVERITKLIKMMRTLSKQNNILPQSKSKVFDLVSSVISTLNDKFNAYEIEISTNTNNLERTEILCYPTELSQVILNILLNSIDAIILSKRTEARKISVNLEQKKNEILIKITNNGDEISKDIADRVFEPFFTTKPVGHGTGLGLSISKRIIEQHQGNISFESSIEKTTFIITLPISD</sequence>
<dbReference type="InterPro" id="IPR005467">
    <property type="entry name" value="His_kinase_dom"/>
</dbReference>
<evidence type="ECO:0000256" key="2">
    <source>
        <dbReference type="ARBA" id="ARBA00012438"/>
    </source>
</evidence>
<dbReference type="SMART" id="SM00388">
    <property type="entry name" value="HisKA"/>
    <property type="match status" value="1"/>
</dbReference>
<dbReference type="InterPro" id="IPR003661">
    <property type="entry name" value="HisK_dim/P_dom"/>
</dbReference>
<dbReference type="GO" id="GO:0005524">
    <property type="term" value="F:ATP binding"/>
    <property type="evidence" value="ECO:0007669"/>
    <property type="project" value="UniProtKB-KW"/>
</dbReference>
<dbReference type="PANTHER" id="PTHR43065:SF10">
    <property type="entry name" value="PEROXIDE STRESS-ACTIVATED HISTIDINE KINASE MAK3"/>
    <property type="match status" value="1"/>
</dbReference>
<keyword evidence="3" id="KW-0597">Phosphoprotein</keyword>
<accession>A0A6N6W0B8</accession>
<dbReference type="InterPro" id="IPR036890">
    <property type="entry name" value="HATPase_C_sf"/>
</dbReference>
<dbReference type="EMBL" id="WFLM01000001">
    <property type="protein sequence ID" value="KAB8040638.1"/>
    <property type="molecule type" value="Genomic_DNA"/>
</dbReference>
<keyword evidence="5" id="KW-0547">Nucleotide-binding</keyword>
<evidence type="ECO:0000256" key="7">
    <source>
        <dbReference type="ARBA" id="ARBA00022840"/>
    </source>
</evidence>
<dbReference type="InterPro" id="IPR036097">
    <property type="entry name" value="HisK_dim/P_sf"/>
</dbReference>
<dbReference type="GO" id="GO:0000155">
    <property type="term" value="F:phosphorelay sensor kinase activity"/>
    <property type="evidence" value="ECO:0007669"/>
    <property type="project" value="InterPro"/>
</dbReference>
<evidence type="ECO:0000256" key="8">
    <source>
        <dbReference type="ARBA" id="ARBA00023012"/>
    </source>
</evidence>
<dbReference type="SMART" id="SM00387">
    <property type="entry name" value="HATPase_c"/>
    <property type="match status" value="1"/>
</dbReference>
<dbReference type="CDD" id="cd00082">
    <property type="entry name" value="HisKA"/>
    <property type="match status" value="1"/>
</dbReference>
<dbReference type="InterPro" id="IPR003594">
    <property type="entry name" value="HATPase_dom"/>
</dbReference>
<comment type="caution">
    <text evidence="10">The sequence shown here is derived from an EMBL/GenBank/DDBJ whole genome shotgun (WGS) entry which is preliminary data.</text>
</comment>
<comment type="catalytic activity">
    <reaction evidence="1">
        <text>ATP + protein L-histidine = ADP + protein N-phospho-L-histidine.</text>
        <dbReference type="EC" id="2.7.13.3"/>
    </reaction>
</comment>
<keyword evidence="8" id="KW-0902">Two-component regulatory system</keyword>
<evidence type="ECO:0000256" key="6">
    <source>
        <dbReference type="ARBA" id="ARBA00022777"/>
    </source>
</evidence>
<evidence type="ECO:0000256" key="1">
    <source>
        <dbReference type="ARBA" id="ARBA00000085"/>
    </source>
</evidence>
<evidence type="ECO:0000259" key="9">
    <source>
        <dbReference type="PROSITE" id="PS50109"/>
    </source>
</evidence>
<proteinExistence type="predicted"/>
<dbReference type="PRINTS" id="PR00344">
    <property type="entry name" value="BCTRLSENSOR"/>
</dbReference>
<dbReference type="InterPro" id="IPR004358">
    <property type="entry name" value="Sig_transdc_His_kin-like_C"/>
</dbReference>
<evidence type="ECO:0000313" key="10">
    <source>
        <dbReference type="EMBL" id="KAB8040638.1"/>
    </source>
</evidence>
<dbReference type="Pfam" id="PF00512">
    <property type="entry name" value="HisKA"/>
    <property type="match status" value="1"/>
</dbReference>
<dbReference type="EC" id="2.7.13.3" evidence="2"/>
<protein>
    <recommendedName>
        <fullName evidence="2">histidine kinase</fullName>
        <ecNumber evidence="2">2.7.13.3</ecNumber>
    </recommendedName>
</protein>
<keyword evidence="6" id="KW-0418">Kinase</keyword>
<name>A0A6N6W0B8_9BACT</name>
<dbReference type="OrthoDB" id="224978at2"/>
<keyword evidence="4" id="KW-0808">Transferase</keyword>
<dbReference type="SUPFAM" id="SSF47384">
    <property type="entry name" value="Homodimeric domain of signal transducing histidine kinase"/>
    <property type="match status" value="1"/>
</dbReference>